<feature type="domain" description="Radical SAM core" evidence="6">
    <location>
        <begin position="93"/>
        <end position="312"/>
    </location>
</feature>
<dbReference type="InterPro" id="IPR054698">
    <property type="entry name" value="rSAM_Se_TrsS"/>
</dbReference>
<evidence type="ECO:0000259" key="6">
    <source>
        <dbReference type="PROSITE" id="PS51918"/>
    </source>
</evidence>
<dbReference type="EMBL" id="JAQQLI010000006">
    <property type="protein sequence ID" value="MDC7785225.1"/>
    <property type="molecule type" value="Genomic_DNA"/>
</dbReference>
<dbReference type="PANTHER" id="PTHR43306">
    <property type="entry name" value="7,8-DIHYDRO-6-HYDROXYMETHYLPTERIN DIMETHYLTRANSFERASE"/>
    <property type="match status" value="1"/>
</dbReference>
<dbReference type="Proteomes" id="UP001165652">
    <property type="component" value="Unassembled WGS sequence"/>
</dbReference>
<evidence type="ECO:0000256" key="2">
    <source>
        <dbReference type="ARBA" id="ARBA00022691"/>
    </source>
</evidence>
<proteinExistence type="predicted"/>
<keyword evidence="3" id="KW-0479">Metal-binding</keyword>
<dbReference type="NCBIfam" id="NF045646">
    <property type="entry name" value="rSAM_Se_TrsS"/>
    <property type="match status" value="1"/>
</dbReference>
<evidence type="ECO:0000256" key="1">
    <source>
        <dbReference type="ARBA" id="ARBA00001966"/>
    </source>
</evidence>
<dbReference type="Pfam" id="PF23545">
    <property type="entry name" value="Zn_ribbon_HMPTM"/>
    <property type="match status" value="1"/>
</dbReference>
<dbReference type="PROSITE" id="PS51918">
    <property type="entry name" value="RADICAL_SAM"/>
    <property type="match status" value="1"/>
</dbReference>
<name>A0ABT5J856_RHOTP</name>
<dbReference type="InterPro" id="IPR058240">
    <property type="entry name" value="rSAM_sf"/>
</dbReference>
<dbReference type="SFLD" id="SFLDG01067">
    <property type="entry name" value="SPASM/twitch_domain_containing"/>
    <property type="match status" value="1"/>
</dbReference>
<dbReference type="InterPro" id="IPR007197">
    <property type="entry name" value="rSAM"/>
</dbReference>
<dbReference type="InterPro" id="IPR013785">
    <property type="entry name" value="Aldolase_TIM"/>
</dbReference>
<dbReference type="RefSeq" id="WP_272776071.1">
    <property type="nucleotide sequence ID" value="NZ_JAQQLI010000006.1"/>
</dbReference>
<gene>
    <name evidence="7" type="ORF">PQJ73_05975</name>
</gene>
<keyword evidence="8" id="KW-1185">Reference proteome</keyword>
<dbReference type="CDD" id="cd01335">
    <property type="entry name" value="Radical_SAM"/>
    <property type="match status" value="1"/>
</dbReference>
<comment type="caution">
    <text evidence="7">The sequence shown here is derived from an EMBL/GenBank/DDBJ whole genome shotgun (WGS) entry which is preliminary data.</text>
</comment>
<reference evidence="7" key="2">
    <citation type="submission" date="2023-02" db="EMBL/GenBank/DDBJ databases">
        <authorList>
            <person name="Rayyan A."/>
            <person name="Meyer T."/>
            <person name="Kyndt J.A."/>
        </authorList>
    </citation>
    <scope>NUCLEOTIDE SEQUENCE</scope>
    <source>
        <strain evidence="7">DSM 9987</strain>
    </source>
</reference>
<evidence type="ECO:0000256" key="3">
    <source>
        <dbReference type="ARBA" id="ARBA00022723"/>
    </source>
</evidence>
<comment type="cofactor">
    <cofactor evidence="1">
        <name>[4Fe-4S] cluster</name>
        <dbReference type="ChEBI" id="CHEBI:49883"/>
    </cofactor>
</comment>
<sequence>MTSACCTFPDEPTESVCPVCLATIPAVRRAVGDAVHLVKTCRSHGTFSVPVWRGLASYVRWGEGARALARPPVCATPVDKGCPHDCGLCPDHRQQSCCVLLEVTSRCDLACPVCFASASRHGRDASLAEIDGWLDALAEATGARVHVQISGGEPTVRDDLPEIVRRVRARGFDFVQLNTNGVRLAQDPDYVDALAAAGLDCVFLQFDGVSDAVHRRIRGARLAALKELAVARCGNVGIGVVLVPTVVPGVNDREIGAIVDFAVARLPEVRAVHFQPISYFGRCPEPSAATRITLPEIVDRLVAHGCGTLRFDDFRPGSVENPYCSFSGRFRVDGSGRLRAERDAPRSCCGVAAEPGPPAGEAGSCCSPARPSADVARARRYVAGQWRAPERSDAAGLDAFDTVLAARSRTLGLSGMAFQDAWTLDLDRVRQCHIHVVAPDRRIVPFCAYNLTDLSGRSLYRPAAPARPARAAVVAARVLAGA</sequence>
<reference evidence="7" key="1">
    <citation type="journal article" date="2023" name="Microbiol Resour">
        <title>Genome Sequences of Rhodoplanes serenus and Two Thermotolerant Strains, Rhodoplanes tepidamans and 'Rhodoplanes cryptolactis,' Further Refine the Genus.</title>
        <authorList>
            <person name="Rayyan A.A."/>
            <person name="Kyndt J.A."/>
        </authorList>
    </citation>
    <scope>NUCLEOTIDE SEQUENCE</scope>
    <source>
        <strain evidence="7">DSM 9987</strain>
    </source>
</reference>
<evidence type="ECO:0000313" key="7">
    <source>
        <dbReference type="EMBL" id="MDC7785225.1"/>
    </source>
</evidence>
<accession>A0ABT5J856</accession>
<keyword evidence="2" id="KW-0949">S-adenosyl-L-methionine</keyword>
<keyword evidence="4" id="KW-0408">Iron</keyword>
<dbReference type="Gene3D" id="3.20.20.70">
    <property type="entry name" value="Aldolase class I"/>
    <property type="match status" value="1"/>
</dbReference>
<dbReference type="Pfam" id="PF04055">
    <property type="entry name" value="Radical_SAM"/>
    <property type="match status" value="1"/>
</dbReference>
<evidence type="ECO:0000256" key="5">
    <source>
        <dbReference type="ARBA" id="ARBA00023014"/>
    </source>
</evidence>
<keyword evidence="5" id="KW-0411">Iron-sulfur</keyword>
<dbReference type="PANTHER" id="PTHR43306:SF1">
    <property type="entry name" value="7,8-DIHYDRO-6-HYDROXYMETHYLPTERIN DIMETHYLTRANSFERASE"/>
    <property type="match status" value="1"/>
</dbReference>
<dbReference type="InterPro" id="IPR034474">
    <property type="entry name" value="Methyltransferase_Class_D"/>
</dbReference>
<evidence type="ECO:0000256" key="4">
    <source>
        <dbReference type="ARBA" id="ARBA00023004"/>
    </source>
</evidence>
<dbReference type="SMART" id="SM00729">
    <property type="entry name" value="Elp3"/>
    <property type="match status" value="1"/>
</dbReference>
<dbReference type="SUPFAM" id="SSF102114">
    <property type="entry name" value="Radical SAM enzymes"/>
    <property type="match status" value="1"/>
</dbReference>
<protein>
    <submittedName>
        <fullName evidence="7">Radical SAM protein</fullName>
    </submittedName>
</protein>
<evidence type="ECO:0000313" key="8">
    <source>
        <dbReference type="Proteomes" id="UP001165652"/>
    </source>
</evidence>
<organism evidence="7 8">
    <name type="scientific">Rhodoplanes tepidamans</name>
    <name type="common">Rhodoplanes cryptolactis</name>
    <dbReference type="NCBI Taxonomy" id="200616"/>
    <lineage>
        <taxon>Bacteria</taxon>
        <taxon>Pseudomonadati</taxon>
        <taxon>Pseudomonadota</taxon>
        <taxon>Alphaproteobacteria</taxon>
        <taxon>Hyphomicrobiales</taxon>
        <taxon>Nitrobacteraceae</taxon>
        <taxon>Rhodoplanes</taxon>
    </lineage>
</organism>
<dbReference type="SFLD" id="SFLDS00029">
    <property type="entry name" value="Radical_SAM"/>
    <property type="match status" value="1"/>
</dbReference>
<dbReference type="InterPro" id="IPR006638">
    <property type="entry name" value="Elp3/MiaA/NifB-like_rSAM"/>
</dbReference>
<dbReference type="InterPro" id="IPR056488">
    <property type="entry name" value="Zn_ribbon_HMPTM"/>
</dbReference>
<dbReference type="SFLD" id="SFLDG01100">
    <property type="entry name" value="methyltransferase_(Class_D)"/>
    <property type="match status" value="1"/>
</dbReference>